<evidence type="ECO:0000256" key="1">
    <source>
        <dbReference type="SAM" id="SignalP"/>
    </source>
</evidence>
<dbReference type="InterPro" id="IPR027268">
    <property type="entry name" value="Peptidase_M4/M1_CTD_sf"/>
</dbReference>
<reference evidence="2 3" key="1">
    <citation type="submission" date="2018-12" db="EMBL/GenBank/DDBJ databases">
        <title>Sphingomonas sp. HMF7854 Genome sequencing and assembly.</title>
        <authorList>
            <person name="Cha I."/>
            <person name="Kang H."/>
            <person name="Kim H."/>
            <person name="Kang J."/>
            <person name="Joh K."/>
        </authorList>
    </citation>
    <scope>NUCLEOTIDE SEQUENCE [LARGE SCALE GENOMIC DNA]</scope>
    <source>
        <strain evidence="2 3">HMF7854</strain>
    </source>
</reference>
<dbReference type="Proteomes" id="UP000274661">
    <property type="component" value="Unassembled WGS sequence"/>
</dbReference>
<evidence type="ECO:0000313" key="3">
    <source>
        <dbReference type="Proteomes" id="UP000274661"/>
    </source>
</evidence>
<evidence type="ECO:0008006" key="4">
    <source>
        <dbReference type="Google" id="ProtNLM"/>
    </source>
</evidence>
<dbReference type="Gene3D" id="1.10.390.10">
    <property type="entry name" value="Neutral Protease Domain 2"/>
    <property type="match status" value="1"/>
</dbReference>
<dbReference type="EMBL" id="RWJF01000001">
    <property type="protein sequence ID" value="RST29915.1"/>
    <property type="molecule type" value="Genomic_DNA"/>
</dbReference>
<accession>A0A3R9Y4C7</accession>
<organism evidence="2 3">
    <name type="scientific">Sphingomonas ginkgonis</name>
    <dbReference type="NCBI Taxonomy" id="2315330"/>
    <lineage>
        <taxon>Bacteria</taxon>
        <taxon>Pseudomonadati</taxon>
        <taxon>Pseudomonadota</taxon>
        <taxon>Alphaproteobacteria</taxon>
        <taxon>Sphingomonadales</taxon>
        <taxon>Sphingomonadaceae</taxon>
        <taxon>Sphingomonas</taxon>
    </lineage>
</organism>
<sequence length="464" mass="49016">MKRPLLFLASLAASGAAPAATSASPDAPVASVVVARSGNRWSADYRLAIAAPVWVFAKSHPPLKGPVSWRVPSVRVLTPGVRLERIGDYDALVADGGAVPARVRLAFTPVSANLEGSYDPALLFTDGAVALYADAFRVLPLPSAAVAAKAPRDSDLLPGVARPTRMTFRDGGSPILYQGRRVDRVTTDDGDAYLLFGKATPLVGPALTTVIDPALPAWLATFLRTEIPAILQSYQRALGPAPVGRPTLLVSWAGPTPHLISMGGSVLSGMVVMRLEGIGVVKPSAQLSSQARWFAAHESAHFWLGQAIAYSRPEESWITEGGAELLAFRATAAADPHYDIHARLREARDECVPYLAHGGIEAAYQRTDDFRAYYACGVILALVAEKAAGGDFGRFVRTLIARHGAQKTVNRREWLALVEELGAPRGDTAAIADLLDKGHPDGKAALDGFIAATGIGPAFATPAT</sequence>
<dbReference type="AlphaFoldDB" id="A0A3R9Y4C7"/>
<dbReference type="SUPFAM" id="SSF55486">
    <property type="entry name" value="Metalloproteases ('zincins'), catalytic domain"/>
    <property type="match status" value="1"/>
</dbReference>
<keyword evidence="3" id="KW-1185">Reference proteome</keyword>
<protein>
    <recommendedName>
        <fullName evidence="4">Peptidase M1 membrane alanine aminopeptidase domain-containing protein</fullName>
    </recommendedName>
</protein>
<dbReference type="RefSeq" id="WP_126717753.1">
    <property type="nucleotide sequence ID" value="NZ_RWJF01000001.1"/>
</dbReference>
<proteinExistence type="predicted"/>
<name>A0A3R9Y4C7_9SPHN</name>
<gene>
    <name evidence="2" type="ORF">HMF7854_03060</name>
</gene>
<dbReference type="OrthoDB" id="5935180at2"/>
<evidence type="ECO:0000313" key="2">
    <source>
        <dbReference type="EMBL" id="RST29915.1"/>
    </source>
</evidence>
<keyword evidence="1" id="KW-0732">Signal</keyword>
<comment type="caution">
    <text evidence="2">The sequence shown here is derived from an EMBL/GenBank/DDBJ whole genome shotgun (WGS) entry which is preliminary data.</text>
</comment>
<feature type="chain" id="PRO_5018615954" description="Peptidase M1 membrane alanine aminopeptidase domain-containing protein" evidence="1">
    <location>
        <begin position="20"/>
        <end position="464"/>
    </location>
</feature>
<feature type="signal peptide" evidence="1">
    <location>
        <begin position="1"/>
        <end position="19"/>
    </location>
</feature>